<protein>
    <submittedName>
        <fullName evidence="7">DisA bacterial checkpoint controller nucleotide-binding domain-containing protein</fullName>
    </submittedName>
</protein>
<evidence type="ECO:0000313" key="8">
    <source>
        <dbReference type="Proteomes" id="UP001201812"/>
    </source>
</evidence>
<evidence type="ECO:0000256" key="2">
    <source>
        <dbReference type="ARBA" id="ARBA00022679"/>
    </source>
</evidence>
<sequence>MSNILALCFPSRRRLMPVEVEAFPDVIANDIFQLSSEKTGATVVFNYEDPPDNDIWLMKLADGGVPLKVAYNSKQFKRIFRNKSDPAHDGAVIITFFGNGQPTVYSAKIKLPVDIYPYGDDVITPVEVKKRGLRHQSGYSACHYTKAIIAVVSEEKGQVSLFKHSQYHLDVTMGMLAQELRDAYTKQLSRDSYEAAPFDERHFTAHFSSRNLNIENEIDLKWYYRNFVKTQLELFTGSTLLGQKVARDTKIYKQIRSVIAPNDAAGDMESFRRKNWTNFCILLYGTKRVGGFFYRFDLDRKEIVIERICIERELVIYGQLAQFFEQLCKATYPGIHRIWFFCPTYLIEPMHPLFDKFDFNEYVVSCPDNLGIQRSGYMLNVSKDIPTSLSENPDPPCPCLVPHSAVIRSSSLGGMSDYAEKKKTTNYLIVDSTESEVHKKFTKTEPEVLNTQLRPDLFEDGRDPFLIFLHRISNSGSPMESWGASFLMLKYGLILLEVNEEVNPQLRAGDRIVAINGEEITDFLPRSTFNASNVVALQIDRLKDPYY</sequence>
<name>A0AAD4ML38_9BILA</name>
<dbReference type="AlphaFoldDB" id="A0AAD4ML38"/>
<gene>
    <name evidence="7" type="ORF">DdX_20257</name>
</gene>
<evidence type="ECO:0000256" key="5">
    <source>
        <dbReference type="ARBA" id="ARBA00022840"/>
    </source>
</evidence>
<dbReference type="SUPFAM" id="SSF143597">
    <property type="entry name" value="YojJ-like"/>
    <property type="match status" value="1"/>
</dbReference>
<dbReference type="Proteomes" id="UP001201812">
    <property type="component" value="Unassembled WGS sequence"/>
</dbReference>
<evidence type="ECO:0000256" key="3">
    <source>
        <dbReference type="ARBA" id="ARBA00022695"/>
    </source>
</evidence>
<dbReference type="PROSITE" id="PS51794">
    <property type="entry name" value="DAC"/>
    <property type="match status" value="1"/>
</dbReference>
<dbReference type="GO" id="GO:0005524">
    <property type="term" value="F:ATP binding"/>
    <property type="evidence" value="ECO:0007669"/>
    <property type="project" value="UniProtKB-KW"/>
</dbReference>
<dbReference type="Pfam" id="PF02457">
    <property type="entry name" value="DAC"/>
    <property type="match status" value="1"/>
</dbReference>
<keyword evidence="8" id="KW-1185">Reference proteome</keyword>
<dbReference type="EMBL" id="JAKKPZ010000542">
    <property type="protein sequence ID" value="KAI1694187.1"/>
    <property type="molecule type" value="Genomic_DNA"/>
</dbReference>
<dbReference type="InterPro" id="IPR050338">
    <property type="entry name" value="DisA"/>
</dbReference>
<reference evidence="7" key="1">
    <citation type="submission" date="2022-01" db="EMBL/GenBank/DDBJ databases">
        <title>Genome Sequence Resource for Two Populations of Ditylenchus destructor, the Migratory Endoparasitic Phytonematode.</title>
        <authorList>
            <person name="Zhang H."/>
            <person name="Lin R."/>
            <person name="Xie B."/>
        </authorList>
    </citation>
    <scope>NUCLEOTIDE SEQUENCE</scope>
    <source>
        <strain evidence="7">BazhouSP</strain>
    </source>
</reference>
<keyword evidence="3" id="KW-0548">Nucleotidyltransferase</keyword>
<dbReference type="PANTHER" id="PTHR34185">
    <property type="entry name" value="DIADENYLATE CYCLASE"/>
    <property type="match status" value="1"/>
</dbReference>
<dbReference type="InterPro" id="IPR036888">
    <property type="entry name" value="DNA_integrity_DisA_N_sf"/>
</dbReference>
<dbReference type="GO" id="GO:0106408">
    <property type="term" value="F:diadenylate cyclase activity"/>
    <property type="evidence" value="ECO:0007669"/>
    <property type="project" value="UniProtKB-EC"/>
</dbReference>
<dbReference type="PANTHER" id="PTHR34185:SF1">
    <property type="entry name" value="DIADENYLATE CYCLASE"/>
    <property type="match status" value="1"/>
</dbReference>
<dbReference type="InterPro" id="IPR003390">
    <property type="entry name" value="DNA_integrity_scan_DisA_N"/>
</dbReference>
<keyword evidence="5" id="KW-0067">ATP-binding</keyword>
<comment type="caution">
    <text evidence="7">The sequence shown here is derived from an EMBL/GenBank/DDBJ whole genome shotgun (WGS) entry which is preliminary data.</text>
</comment>
<evidence type="ECO:0000313" key="7">
    <source>
        <dbReference type="EMBL" id="KAI1694187.1"/>
    </source>
</evidence>
<proteinExistence type="predicted"/>
<organism evidence="7 8">
    <name type="scientific">Ditylenchus destructor</name>
    <dbReference type="NCBI Taxonomy" id="166010"/>
    <lineage>
        <taxon>Eukaryota</taxon>
        <taxon>Metazoa</taxon>
        <taxon>Ecdysozoa</taxon>
        <taxon>Nematoda</taxon>
        <taxon>Chromadorea</taxon>
        <taxon>Rhabditida</taxon>
        <taxon>Tylenchina</taxon>
        <taxon>Tylenchomorpha</taxon>
        <taxon>Sphaerularioidea</taxon>
        <taxon>Anguinidae</taxon>
        <taxon>Anguininae</taxon>
        <taxon>Ditylenchus</taxon>
    </lineage>
</organism>
<accession>A0AAD4ML38</accession>
<dbReference type="Gene3D" id="3.40.1700.10">
    <property type="entry name" value="DNA integrity scanning protein, DisA, N-terminal domain"/>
    <property type="match status" value="1"/>
</dbReference>
<feature type="domain" description="DAC" evidence="6">
    <location>
        <begin position="1"/>
        <end position="173"/>
    </location>
</feature>
<evidence type="ECO:0000259" key="6">
    <source>
        <dbReference type="PROSITE" id="PS51794"/>
    </source>
</evidence>
<keyword evidence="4" id="KW-0547">Nucleotide-binding</keyword>
<evidence type="ECO:0000256" key="1">
    <source>
        <dbReference type="ARBA" id="ARBA00000877"/>
    </source>
</evidence>
<keyword evidence="2" id="KW-0808">Transferase</keyword>
<dbReference type="GO" id="GO:0004016">
    <property type="term" value="F:adenylate cyclase activity"/>
    <property type="evidence" value="ECO:0007669"/>
    <property type="project" value="TreeGrafter"/>
</dbReference>
<evidence type="ECO:0000256" key="4">
    <source>
        <dbReference type="ARBA" id="ARBA00022741"/>
    </source>
</evidence>
<comment type="catalytic activity">
    <reaction evidence="1">
        <text>2 ATP = 3',3'-c-di-AMP + 2 diphosphate</text>
        <dbReference type="Rhea" id="RHEA:35655"/>
        <dbReference type="ChEBI" id="CHEBI:30616"/>
        <dbReference type="ChEBI" id="CHEBI:33019"/>
        <dbReference type="ChEBI" id="CHEBI:71500"/>
        <dbReference type="EC" id="2.7.7.85"/>
    </reaction>
</comment>